<dbReference type="GO" id="GO:0046872">
    <property type="term" value="F:metal ion binding"/>
    <property type="evidence" value="ECO:0007669"/>
    <property type="project" value="UniProtKB-KW"/>
</dbReference>
<feature type="domain" description="MPN" evidence="6">
    <location>
        <begin position="104"/>
        <end position="226"/>
    </location>
</feature>
<keyword evidence="3" id="KW-0378">Hydrolase</keyword>
<dbReference type="EMBL" id="UOEZ01000080">
    <property type="protein sequence ID" value="VAW38839.1"/>
    <property type="molecule type" value="Genomic_DNA"/>
</dbReference>
<keyword evidence="2" id="KW-0479">Metal-binding</keyword>
<dbReference type="InterPro" id="IPR037518">
    <property type="entry name" value="MPN"/>
</dbReference>
<feature type="non-terminal residue" evidence="7">
    <location>
        <position position="226"/>
    </location>
</feature>
<dbReference type="PROSITE" id="PS50249">
    <property type="entry name" value="MPN"/>
    <property type="match status" value="1"/>
</dbReference>
<evidence type="ECO:0000256" key="4">
    <source>
        <dbReference type="ARBA" id="ARBA00022833"/>
    </source>
</evidence>
<keyword evidence="4" id="KW-0862">Zinc</keyword>
<keyword evidence="1" id="KW-0645">Protease</keyword>
<gene>
    <name evidence="7" type="ORF">MNBD_DELTA02-115</name>
</gene>
<evidence type="ECO:0000256" key="1">
    <source>
        <dbReference type="ARBA" id="ARBA00022670"/>
    </source>
</evidence>
<dbReference type="PANTHER" id="PTHR30471:SF3">
    <property type="entry name" value="UPF0758 PROTEIN YEES-RELATED"/>
    <property type="match status" value="1"/>
</dbReference>
<evidence type="ECO:0000256" key="3">
    <source>
        <dbReference type="ARBA" id="ARBA00022801"/>
    </source>
</evidence>
<dbReference type="PROSITE" id="PS01302">
    <property type="entry name" value="UPF0758"/>
    <property type="match status" value="1"/>
</dbReference>
<evidence type="ECO:0000256" key="2">
    <source>
        <dbReference type="ARBA" id="ARBA00022723"/>
    </source>
</evidence>
<evidence type="ECO:0000259" key="6">
    <source>
        <dbReference type="PROSITE" id="PS50249"/>
    </source>
</evidence>
<reference evidence="7" key="1">
    <citation type="submission" date="2018-06" db="EMBL/GenBank/DDBJ databases">
        <authorList>
            <person name="Zhirakovskaya E."/>
        </authorList>
    </citation>
    <scope>NUCLEOTIDE SEQUENCE</scope>
</reference>
<keyword evidence="5" id="KW-0482">Metalloprotease</keyword>
<dbReference type="InterPro" id="IPR046778">
    <property type="entry name" value="UPF0758_N"/>
</dbReference>
<dbReference type="InterPro" id="IPR025657">
    <property type="entry name" value="RadC_JAB"/>
</dbReference>
<dbReference type="GO" id="GO:0008237">
    <property type="term" value="F:metallopeptidase activity"/>
    <property type="evidence" value="ECO:0007669"/>
    <property type="project" value="UniProtKB-KW"/>
</dbReference>
<dbReference type="CDD" id="cd08071">
    <property type="entry name" value="MPN_DUF2466"/>
    <property type="match status" value="1"/>
</dbReference>
<protein>
    <submittedName>
        <fullName evidence="7">UPF0758 family protein</fullName>
    </submittedName>
</protein>
<dbReference type="SUPFAM" id="SSF47781">
    <property type="entry name" value="RuvA domain 2-like"/>
    <property type="match status" value="1"/>
</dbReference>
<dbReference type="SUPFAM" id="SSF102712">
    <property type="entry name" value="JAB1/MPN domain"/>
    <property type="match status" value="1"/>
</dbReference>
<sequence>MTSANENSGHRARLRQRFLKSGLEGFHDYEVVELLLTFAIPRRDVKPLAKKLIKDYKGLRGLLDATPEELSSTDGIGANAAVLIALIKEMAGAYLKERIEKRHAVSSAKDLLDYLHFTLSGDKIEKFLAVYLNSKNEILGVETLHEGTINQTVVYPRKVIERAFKHNARSVIFVHNHPSGDPTPSKTDRLLTDELVEAARTVDIKVHDHIIIGKNKHTSLRDLGWL</sequence>
<dbReference type="InterPro" id="IPR010994">
    <property type="entry name" value="RuvA_2-like"/>
</dbReference>
<proteinExistence type="predicted"/>
<dbReference type="InterPro" id="IPR020891">
    <property type="entry name" value="UPF0758_CS"/>
</dbReference>
<accession>A0A3B0VPN8</accession>
<dbReference type="Gene3D" id="3.40.140.10">
    <property type="entry name" value="Cytidine Deaminase, domain 2"/>
    <property type="match status" value="1"/>
</dbReference>
<dbReference type="NCBIfam" id="TIGR00608">
    <property type="entry name" value="radc"/>
    <property type="match status" value="1"/>
</dbReference>
<dbReference type="Pfam" id="PF20582">
    <property type="entry name" value="UPF0758_N"/>
    <property type="match status" value="1"/>
</dbReference>
<dbReference type="InterPro" id="IPR001405">
    <property type="entry name" value="UPF0758"/>
</dbReference>
<dbReference type="Pfam" id="PF04002">
    <property type="entry name" value="RadC"/>
    <property type="match status" value="1"/>
</dbReference>
<dbReference type="GO" id="GO:0006508">
    <property type="term" value="P:proteolysis"/>
    <property type="evidence" value="ECO:0007669"/>
    <property type="project" value="UniProtKB-KW"/>
</dbReference>
<dbReference type="AlphaFoldDB" id="A0A3B0VPN8"/>
<dbReference type="PANTHER" id="PTHR30471">
    <property type="entry name" value="DNA REPAIR PROTEIN RADC"/>
    <property type="match status" value="1"/>
</dbReference>
<evidence type="ECO:0000256" key="5">
    <source>
        <dbReference type="ARBA" id="ARBA00023049"/>
    </source>
</evidence>
<dbReference type="NCBIfam" id="NF000642">
    <property type="entry name" value="PRK00024.1"/>
    <property type="match status" value="1"/>
</dbReference>
<name>A0A3B0VPN8_9ZZZZ</name>
<evidence type="ECO:0000313" key="7">
    <source>
        <dbReference type="EMBL" id="VAW38839.1"/>
    </source>
</evidence>
<organism evidence="7">
    <name type="scientific">hydrothermal vent metagenome</name>
    <dbReference type="NCBI Taxonomy" id="652676"/>
    <lineage>
        <taxon>unclassified sequences</taxon>
        <taxon>metagenomes</taxon>
        <taxon>ecological metagenomes</taxon>
    </lineage>
</organism>